<dbReference type="PANTHER" id="PTHR25466">
    <property type="entry name" value="T-LYMPHOCYTE ACTIVATION ANTIGEN"/>
    <property type="match status" value="1"/>
</dbReference>
<feature type="domain" description="Ig-like" evidence="13">
    <location>
        <begin position="122"/>
        <end position="210"/>
    </location>
</feature>
<evidence type="ECO:0000313" key="14">
    <source>
        <dbReference type="Proteomes" id="UP000186698"/>
    </source>
</evidence>
<dbReference type="GeneID" id="108709302"/>
<sequence>MSVCDRLLLGLLWNLISGWANGTSLFGRLGTKMEMPCRYQPLQAPLHQLYVYWQIKVSEEDLTVAAVVEGQVDEKFQHWAYKGRAWLDPMKLKEGDFTLYLSNLTEKDQGTYLCIVMFKKLPMMTLMQNSTVKLKVQAEFSIPTVSINMMPGLEVTLICNSYGGLPKPRVWWLNSVDGSLLGSGHLNITVNVTQSLNITCIVENPQGNVTSLPYFLEIPPHNEHYAERQSHVSETVIGTILPLIVLALLAVGLCLARKPQCVWQVEPKDNKEGTELPLQGRNPEVRWDMNLDGQVKQ</sequence>
<organism evidence="14 15">
    <name type="scientific">Xenopus laevis</name>
    <name type="common">African clawed frog</name>
    <dbReference type="NCBI Taxonomy" id="8355"/>
    <lineage>
        <taxon>Eukaryota</taxon>
        <taxon>Metazoa</taxon>
        <taxon>Chordata</taxon>
        <taxon>Craniata</taxon>
        <taxon>Vertebrata</taxon>
        <taxon>Euteleostomi</taxon>
        <taxon>Amphibia</taxon>
        <taxon>Batrachia</taxon>
        <taxon>Anura</taxon>
        <taxon>Pipoidea</taxon>
        <taxon>Pipidae</taxon>
        <taxon>Xenopodinae</taxon>
        <taxon>Xenopus</taxon>
        <taxon>Xenopus</taxon>
    </lineage>
</organism>
<dbReference type="PROSITE" id="PS50835">
    <property type="entry name" value="IG_LIKE"/>
    <property type="match status" value="2"/>
</dbReference>
<dbReference type="InterPro" id="IPR013783">
    <property type="entry name" value="Ig-like_fold"/>
</dbReference>
<keyword evidence="8" id="KW-0675">Receptor</keyword>
<dbReference type="Proteomes" id="UP000186698">
    <property type="component" value="Chromosome 2S"/>
</dbReference>
<feature type="domain" description="Ig-like" evidence="13">
    <location>
        <begin position="30"/>
        <end position="116"/>
    </location>
</feature>
<keyword evidence="10" id="KW-0393">Immunoglobulin domain</keyword>
<dbReference type="InterPro" id="IPR036179">
    <property type="entry name" value="Ig-like_dom_sf"/>
</dbReference>
<keyword evidence="14" id="KW-1185">Reference proteome</keyword>
<accession>A0A8J1MEH4</accession>
<feature type="transmembrane region" description="Helical" evidence="11">
    <location>
        <begin position="236"/>
        <end position="256"/>
    </location>
</feature>
<evidence type="ECO:0000256" key="10">
    <source>
        <dbReference type="ARBA" id="ARBA00023319"/>
    </source>
</evidence>
<proteinExistence type="predicted"/>
<evidence type="ECO:0000259" key="13">
    <source>
        <dbReference type="PROSITE" id="PS50835"/>
    </source>
</evidence>
<keyword evidence="4 12" id="KW-0732">Signal</keyword>
<dbReference type="InterPro" id="IPR051713">
    <property type="entry name" value="T-cell_Activation_Regulation"/>
</dbReference>
<dbReference type="OrthoDB" id="10055806at2759"/>
<dbReference type="CTD" id="108709302"/>
<evidence type="ECO:0000313" key="15">
    <source>
        <dbReference type="RefSeq" id="XP_041439470.1"/>
    </source>
</evidence>
<evidence type="ECO:0000256" key="1">
    <source>
        <dbReference type="ARBA" id="ARBA00004251"/>
    </source>
</evidence>
<dbReference type="GO" id="GO:0009897">
    <property type="term" value="C:external side of plasma membrane"/>
    <property type="evidence" value="ECO:0000318"/>
    <property type="project" value="GO_Central"/>
</dbReference>
<evidence type="ECO:0000256" key="3">
    <source>
        <dbReference type="ARBA" id="ARBA00022692"/>
    </source>
</evidence>
<dbReference type="Pfam" id="PF07686">
    <property type="entry name" value="V-set"/>
    <property type="match status" value="1"/>
</dbReference>
<dbReference type="SUPFAM" id="SSF48726">
    <property type="entry name" value="Immunoglobulin"/>
    <property type="match status" value="2"/>
</dbReference>
<evidence type="ECO:0000256" key="2">
    <source>
        <dbReference type="ARBA" id="ARBA00022475"/>
    </source>
</evidence>
<keyword evidence="2" id="KW-1003">Cell membrane</keyword>
<dbReference type="RefSeq" id="XP_041439470.1">
    <property type="nucleotide sequence ID" value="XM_041583536.1"/>
</dbReference>
<dbReference type="PANTHER" id="PTHR25466:SF17">
    <property type="entry name" value="IG-LIKE DOMAIN-CONTAINING PROTEIN"/>
    <property type="match status" value="1"/>
</dbReference>
<dbReference type="GO" id="GO:0042102">
    <property type="term" value="P:positive regulation of T cell proliferation"/>
    <property type="evidence" value="ECO:0000318"/>
    <property type="project" value="GO_Central"/>
</dbReference>
<protein>
    <submittedName>
        <fullName evidence="15">ICOS ligand isoform X1</fullName>
    </submittedName>
</protein>
<dbReference type="GO" id="GO:0042130">
    <property type="term" value="P:negative regulation of T cell proliferation"/>
    <property type="evidence" value="ECO:0000318"/>
    <property type="project" value="GO_Central"/>
</dbReference>
<evidence type="ECO:0000256" key="4">
    <source>
        <dbReference type="ARBA" id="ARBA00022729"/>
    </source>
</evidence>
<dbReference type="Gene3D" id="2.60.40.10">
    <property type="entry name" value="Immunoglobulins"/>
    <property type="match status" value="2"/>
</dbReference>
<keyword evidence="7" id="KW-1015">Disulfide bond</keyword>
<keyword evidence="9" id="KW-0325">Glycoprotein</keyword>
<dbReference type="InterPro" id="IPR003599">
    <property type="entry name" value="Ig_sub"/>
</dbReference>
<gene>
    <name evidence="15" type="primary">LOC108709302</name>
</gene>
<evidence type="ECO:0000256" key="9">
    <source>
        <dbReference type="ARBA" id="ARBA00023180"/>
    </source>
</evidence>
<reference evidence="14" key="1">
    <citation type="submission" date="2024-06" db="UniProtKB">
        <authorList>
            <consortium name="RefSeq"/>
        </authorList>
    </citation>
    <scope>NUCLEOTIDE SEQUENCE [LARGE SCALE GENOMIC DNA]</scope>
    <source>
        <strain evidence="14">J_2021</strain>
    </source>
</reference>
<evidence type="ECO:0000256" key="5">
    <source>
        <dbReference type="ARBA" id="ARBA00022989"/>
    </source>
</evidence>
<evidence type="ECO:0000256" key="11">
    <source>
        <dbReference type="SAM" id="Phobius"/>
    </source>
</evidence>
<dbReference type="SMART" id="SM00409">
    <property type="entry name" value="IG"/>
    <property type="match status" value="2"/>
</dbReference>
<feature type="signal peptide" evidence="12">
    <location>
        <begin position="1"/>
        <end position="22"/>
    </location>
</feature>
<dbReference type="GO" id="GO:0031295">
    <property type="term" value="P:T cell costimulation"/>
    <property type="evidence" value="ECO:0000318"/>
    <property type="project" value="GO_Central"/>
</dbReference>
<evidence type="ECO:0000256" key="12">
    <source>
        <dbReference type="SAM" id="SignalP"/>
    </source>
</evidence>
<dbReference type="GO" id="GO:0006955">
    <property type="term" value="P:immune response"/>
    <property type="evidence" value="ECO:0000318"/>
    <property type="project" value="GO_Central"/>
</dbReference>
<keyword evidence="5 11" id="KW-1133">Transmembrane helix</keyword>
<keyword evidence="3 11" id="KW-0812">Transmembrane</keyword>
<reference evidence="15" key="2">
    <citation type="submission" date="2025-08" db="UniProtKB">
        <authorList>
            <consortium name="RefSeq"/>
        </authorList>
    </citation>
    <scope>IDENTIFICATION</scope>
    <source>
        <strain evidence="15">J_2021</strain>
        <tissue evidence="15">Erythrocytes</tissue>
    </source>
</reference>
<dbReference type="InterPro" id="IPR007110">
    <property type="entry name" value="Ig-like_dom"/>
</dbReference>
<name>A0A8J1MEH4_XENLA</name>
<keyword evidence="6 11" id="KW-0472">Membrane</keyword>
<dbReference type="AlphaFoldDB" id="A0A8J1MEH4"/>
<comment type="subcellular location">
    <subcellularLocation>
        <location evidence="1">Cell membrane</location>
        <topology evidence="1">Single-pass type I membrane protein</topology>
    </subcellularLocation>
</comment>
<dbReference type="GO" id="GO:0071222">
    <property type="term" value="P:cellular response to lipopolysaccharide"/>
    <property type="evidence" value="ECO:0000318"/>
    <property type="project" value="GO_Central"/>
</dbReference>
<feature type="chain" id="PRO_5035228574" evidence="12">
    <location>
        <begin position="23"/>
        <end position="297"/>
    </location>
</feature>
<dbReference type="GO" id="GO:0007166">
    <property type="term" value="P:cell surface receptor signaling pathway"/>
    <property type="evidence" value="ECO:0000318"/>
    <property type="project" value="GO_Central"/>
</dbReference>
<evidence type="ECO:0000256" key="8">
    <source>
        <dbReference type="ARBA" id="ARBA00023170"/>
    </source>
</evidence>
<evidence type="ECO:0000256" key="6">
    <source>
        <dbReference type="ARBA" id="ARBA00023136"/>
    </source>
</evidence>
<dbReference type="InterPro" id="IPR013106">
    <property type="entry name" value="Ig_V-set"/>
</dbReference>
<evidence type="ECO:0000256" key="7">
    <source>
        <dbReference type="ARBA" id="ARBA00023157"/>
    </source>
</evidence>